<proteinExistence type="predicted"/>
<organism evidence="1 2">
    <name type="scientific">Oryza meyeriana var. granulata</name>
    <dbReference type="NCBI Taxonomy" id="110450"/>
    <lineage>
        <taxon>Eukaryota</taxon>
        <taxon>Viridiplantae</taxon>
        <taxon>Streptophyta</taxon>
        <taxon>Embryophyta</taxon>
        <taxon>Tracheophyta</taxon>
        <taxon>Spermatophyta</taxon>
        <taxon>Magnoliopsida</taxon>
        <taxon>Liliopsida</taxon>
        <taxon>Poales</taxon>
        <taxon>Poaceae</taxon>
        <taxon>BOP clade</taxon>
        <taxon>Oryzoideae</taxon>
        <taxon>Oryzeae</taxon>
        <taxon>Oryzinae</taxon>
        <taxon>Oryza</taxon>
        <taxon>Oryza meyeriana</taxon>
    </lineage>
</organism>
<dbReference type="EMBL" id="SPHZ02000011">
    <property type="protein sequence ID" value="KAF0892263.1"/>
    <property type="molecule type" value="Genomic_DNA"/>
</dbReference>
<evidence type="ECO:0000313" key="2">
    <source>
        <dbReference type="Proteomes" id="UP000479710"/>
    </source>
</evidence>
<dbReference type="Proteomes" id="UP000479710">
    <property type="component" value="Unassembled WGS sequence"/>
</dbReference>
<evidence type="ECO:0000313" key="1">
    <source>
        <dbReference type="EMBL" id="KAF0892263.1"/>
    </source>
</evidence>
<comment type="caution">
    <text evidence="1">The sequence shown here is derived from an EMBL/GenBank/DDBJ whole genome shotgun (WGS) entry which is preliminary data.</text>
</comment>
<reference evidence="1 2" key="1">
    <citation type="submission" date="2019-11" db="EMBL/GenBank/DDBJ databases">
        <title>Whole genome sequence of Oryza granulata.</title>
        <authorList>
            <person name="Li W."/>
        </authorList>
    </citation>
    <scope>NUCLEOTIDE SEQUENCE [LARGE SCALE GENOMIC DNA]</scope>
    <source>
        <strain evidence="2">cv. Menghai</strain>
        <tissue evidence="1">Leaf</tissue>
    </source>
</reference>
<dbReference type="OrthoDB" id="4062651at2759"/>
<keyword evidence="2" id="KW-1185">Reference proteome</keyword>
<evidence type="ECO:0008006" key="3">
    <source>
        <dbReference type="Google" id="ProtNLM"/>
    </source>
</evidence>
<accession>A0A6G1BY15</accession>
<gene>
    <name evidence="1" type="ORF">E2562_014845</name>
</gene>
<name>A0A6G1BY15_9ORYZ</name>
<sequence>MNLNCINVPYPFGLRGKSAPGFRVTCGRNSQAILRIGEHRFRIHYVSPQHGFVVISAGPIRQVCYDRSGRPARITGIKPMNLKGTPFFFSKRNRLVATGCHYSFFANFTGSLGKQNWSTTRCTTQCNGHTDAIINGSCLGTACCKTDMPMDGAQEFTFTFDKTPPNVTGEEAGTCSAAFFLDLEEQIFTNGRDGWQMPLKDALVRFGERRMVLDWVIERVTCEQAASRNNFAPHHHHRCNNVSSCINAPSRAGYFCRCNAGYNQYDGNPYKAGGCIVKIYALTRKRTLACPQSTARMNKESLHVLAQKA</sequence>
<dbReference type="PANTHER" id="PTHR33491">
    <property type="entry name" value="OSJNBA0016N04.9 PROTEIN"/>
    <property type="match status" value="1"/>
</dbReference>
<protein>
    <recommendedName>
        <fullName evidence="3">Wall-associated receptor kinase galacturonan-binding domain-containing protein</fullName>
    </recommendedName>
</protein>
<dbReference type="AlphaFoldDB" id="A0A6G1BY15"/>